<evidence type="ECO:0000313" key="1">
    <source>
        <dbReference type="EMBL" id="QCI67520.1"/>
    </source>
</evidence>
<dbReference type="Pfam" id="PF17236">
    <property type="entry name" value="SU10_MCP"/>
    <property type="match status" value="1"/>
</dbReference>
<reference evidence="1 2" key="1">
    <citation type="submission" date="2019-04" db="EMBL/GenBank/DDBJ databases">
        <title>Phreatobacter aquaticus sp. nov.</title>
        <authorList>
            <person name="Choi A."/>
        </authorList>
    </citation>
    <scope>NUCLEOTIDE SEQUENCE [LARGE SCALE GENOMIC DNA]</scope>
    <source>
        <strain evidence="1 2">KCTC 52518</strain>
    </source>
</reference>
<dbReference type="RefSeq" id="WP_136962951.1">
    <property type="nucleotide sequence ID" value="NZ_CP039690.1"/>
</dbReference>
<dbReference type="EMBL" id="CP039690">
    <property type="protein sequence ID" value="QCI67520.1"/>
    <property type="molecule type" value="Genomic_DNA"/>
</dbReference>
<keyword evidence="2" id="KW-1185">Reference proteome</keyword>
<protein>
    <submittedName>
        <fullName evidence="1">Head protein</fullName>
    </submittedName>
</protein>
<dbReference type="InterPro" id="IPR035198">
    <property type="entry name" value="SU10_MCP"/>
</dbReference>
<dbReference type="OrthoDB" id="7064574at2"/>
<gene>
    <name evidence="1" type="ORF">E8M01_26830</name>
</gene>
<dbReference type="KEGG" id="pstg:E8M01_26830"/>
<evidence type="ECO:0000313" key="2">
    <source>
        <dbReference type="Proteomes" id="UP000298781"/>
    </source>
</evidence>
<accession>A0A4D7BA81</accession>
<dbReference type="Proteomes" id="UP000298781">
    <property type="component" value="Chromosome"/>
</dbReference>
<name>A0A4D7BA81_9HYPH</name>
<dbReference type="AlphaFoldDB" id="A0A4D7BA81"/>
<organism evidence="1 2">
    <name type="scientific">Phreatobacter stygius</name>
    <dbReference type="NCBI Taxonomy" id="1940610"/>
    <lineage>
        <taxon>Bacteria</taxon>
        <taxon>Pseudomonadati</taxon>
        <taxon>Pseudomonadota</taxon>
        <taxon>Alphaproteobacteria</taxon>
        <taxon>Hyphomicrobiales</taxon>
        <taxon>Phreatobacteraceae</taxon>
        <taxon>Phreatobacter</taxon>
    </lineage>
</organism>
<proteinExistence type="predicted"/>
<sequence length="319" mass="34514">MAQIANTYDTYAVKGMREDLRDQIYNIAPEDVPVSSMIKKSDVENIRHEWQTDTIRSPAANAQVDGDEYAYNAVTPTTRVSNISQIMRETYIISGTTEAVKKAGRKSELAYQGKLKMAALKRDLERAIIGANTASLLGNSTTARMLGSLPSWLTTNVDRGAGGANGGYSAGTSLTVAATDGTVRAFTKALLDSVHQACYTAGGNPSVLMLHPTQKRVFSAFSGIAQLRKDVDTGKQAEIVGGANLYVGDFGDFAVQVNRWQRPRDAWLIDPDYLELGFLRSFQKQTLAKTGDAEKRAIIVEATLIVKNEAALGVVADLT</sequence>